<sequence length="119" mass="13734">MFHTLISGHKRTLEVPQTGSHSQRCFCHHVFTTLAYAFSIQVGKLPNRNSLPFRPNLGHHYQNNLFLHLRDNTTVPCLVCAVTYIPTVKNFTQIKIKRQNLVETLKPRLQQDLCMYSGL</sequence>
<proteinExistence type="predicted"/>
<dbReference type="EMBL" id="JAHUTI010014998">
    <property type="protein sequence ID" value="MED6237349.1"/>
    <property type="molecule type" value="Genomic_DNA"/>
</dbReference>
<dbReference type="Proteomes" id="UP001345963">
    <property type="component" value="Unassembled WGS sequence"/>
</dbReference>
<evidence type="ECO:0000313" key="1">
    <source>
        <dbReference type="EMBL" id="MED6237349.1"/>
    </source>
</evidence>
<accession>A0ABU7AH19</accession>
<organism evidence="1 2">
    <name type="scientific">Ataeniobius toweri</name>
    <dbReference type="NCBI Taxonomy" id="208326"/>
    <lineage>
        <taxon>Eukaryota</taxon>
        <taxon>Metazoa</taxon>
        <taxon>Chordata</taxon>
        <taxon>Craniata</taxon>
        <taxon>Vertebrata</taxon>
        <taxon>Euteleostomi</taxon>
        <taxon>Actinopterygii</taxon>
        <taxon>Neopterygii</taxon>
        <taxon>Teleostei</taxon>
        <taxon>Neoteleostei</taxon>
        <taxon>Acanthomorphata</taxon>
        <taxon>Ovalentaria</taxon>
        <taxon>Atherinomorphae</taxon>
        <taxon>Cyprinodontiformes</taxon>
        <taxon>Goodeidae</taxon>
        <taxon>Ataeniobius</taxon>
    </lineage>
</organism>
<evidence type="ECO:0000313" key="2">
    <source>
        <dbReference type="Proteomes" id="UP001345963"/>
    </source>
</evidence>
<gene>
    <name evidence="1" type="ORF">ATANTOWER_023285</name>
</gene>
<protein>
    <submittedName>
        <fullName evidence="1">Uncharacterized protein</fullName>
    </submittedName>
</protein>
<name>A0ABU7AH19_9TELE</name>
<reference evidence="1 2" key="1">
    <citation type="submission" date="2021-07" db="EMBL/GenBank/DDBJ databases">
        <authorList>
            <person name="Palmer J.M."/>
        </authorList>
    </citation>
    <scope>NUCLEOTIDE SEQUENCE [LARGE SCALE GENOMIC DNA]</scope>
    <source>
        <strain evidence="1 2">AT_MEX2019</strain>
        <tissue evidence="1">Muscle</tissue>
    </source>
</reference>
<keyword evidence="2" id="KW-1185">Reference proteome</keyword>
<comment type="caution">
    <text evidence="1">The sequence shown here is derived from an EMBL/GenBank/DDBJ whole genome shotgun (WGS) entry which is preliminary data.</text>
</comment>